<name>A0A8H5HTG4_9AGAR</name>
<dbReference type="AlphaFoldDB" id="A0A8H5HTG4"/>
<accession>A0A8H5HTG4</accession>
<evidence type="ECO:0000313" key="1">
    <source>
        <dbReference type="EMBL" id="KAF5388961.1"/>
    </source>
</evidence>
<keyword evidence="2" id="KW-1185">Reference proteome</keyword>
<reference evidence="1 2" key="1">
    <citation type="journal article" date="2020" name="ISME J.">
        <title>Uncovering the hidden diversity of litter-decomposition mechanisms in mushroom-forming fungi.</title>
        <authorList>
            <person name="Floudas D."/>
            <person name="Bentzer J."/>
            <person name="Ahren D."/>
            <person name="Johansson T."/>
            <person name="Persson P."/>
            <person name="Tunlid A."/>
        </authorList>
    </citation>
    <scope>NUCLEOTIDE SEQUENCE [LARGE SCALE GENOMIC DNA]</scope>
    <source>
        <strain evidence="1 2">CBS 406.79</strain>
    </source>
</reference>
<gene>
    <name evidence="1" type="ORF">D9757_005026</name>
</gene>
<sequence>MFNFTLSDKFGFQRSEFERLGHAAPLLMSRKSEISCEVNGLVKNKAFFLGGAWALLVQQVWHLHPTDPRLQINVFVAPVSLASPPTLIPLYNDPTSVIFLFYHRPPPT</sequence>
<dbReference type="Proteomes" id="UP000518752">
    <property type="component" value="Unassembled WGS sequence"/>
</dbReference>
<evidence type="ECO:0000313" key="2">
    <source>
        <dbReference type="Proteomes" id="UP000518752"/>
    </source>
</evidence>
<protein>
    <submittedName>
        <fullName evidence="1">Uncharacterized protein</fullName>
    </submittedName>
</protein>
<organism evidence="1 2">
    <name type="scientific">Collybiopsis confluens</name>
    <dbReference type="NCBI Taxonomy" id="2823264"/>
    <lineage>
        <taxon>Eukaryota</taxon>
        <taxon>Fungi</taxon>
        <taxon>Dikarya</taxon>
        <taxon>Basidiomycota</taxon>
        <taxon>Agaricomycotina</taxon>
        <taxon>Agaricomycetes</taxon>
        <taxon>Agaricomycetidae</taxon>
        <taxon>Agaricales</taxon>
        <taxon>Marasmiineae</taxon>
        <taxon>Omphalotaceae</taxon>
        <taxon>Collybiopsis</taxon>
    </lineage>
</organism>
<proteinExistence type="predicted"/>
<dbReference type="EMBL" id="JAACJN010000025">
    <property type="protein sequence ID" value="KAF5388961.1"/>
    <property type="molecule type" value="Genomic_DNA"/>
</dbReference>
<comment type="caution">
    <text evidence="1">The sequence shown here is derived from an EMBL/GenBank/DDBJ whole genome shotgun (WGS) entry which is preliminary data.</text>
</comment>